<dbReference type="GO" id="GO:0045252">
    <property type="term" value="C:oxoglutarate dehydrogenase complex"/>
    <property type="evidence" value="ECO:0007669"/>
    <property type="project" value="UniProtKB-UniRule"/>
</dbReference>
<dbReference type="AlphaFoldDB" id="A0A1B1Y2X8"/>
<dbReference type="GO" id="GO:0006099">
    <property type="term" value="P:tricarboxylic acid cycle"/>
    <property type="evidence" value="ECO:0007669"/>
    <property type="project" value="UniProtKB-UniRule"/>
</dbReference>
<evidence type="ECO:0000256" key="10">
    <source>
        <dbReference type="ARBA" id="ARBA00052761"/>
    </source>
</evidence>
<dbReference type="Gene3D" id="3.30.559.10">
    <property type="entry name" value="Chloramphenicol acetyltransferase-like domain"/>
    <property type="match status" value="1"/>
</dbReference>
<dbReference type="KEGG" id="wfu:AXE80_01945"/>
<dbReference type="UniPathway" id="UPA00868">
    <property type="reaction ID" value="UER00840"/>
</dbReference>
<dbReference type="OrthoDB" id="9805770at2"/>
<comment type="cofactor">
    <cofactor evidence="11">
        <name>(R)-lipoate</name>
        <dbReference type="ChEBI" id="CHEBI:83088"/>
    </cofactor>
    <text evidence="11">Binds 1 lipoyl cofactor covalently.</text>
</comment>
<keyword evidence="6 11" id="KW-0816">Tricarboxylic acid cycle</keyword>
<evidence type="ECO:0000256" key="11">
    <source>
        <dbReference type="RuleBase" id="RU361138"/>
    </source>
</evidence>
<dbReference type="GO" id="GO:0005829">
    <property type="term" value="C:cytosol"/>
    <property type="evidence" value="ECO:0007669"/>
    <property type="project" value="TreeGrafter"/>
</dbReference>
<feature type="domain" description="Lipoyl-binding" evidence="13">
    <location>
        <begin position="2"/>
        <end position="76"/>
    </location>
</feature>
<evidence type="ECO:0000256" key="9">
    <source>
        <dbReference type="ARBA" id="ARBA00023315"/>
    </source>
</evidence>
<feature type="compositionally biased region" description="Basic and acidic residues" evidence="12">
    <location>
        <begin position="88"/>
        <end position="102"/>
    </location>
</feature>
<evidence type="ECO:0000256" key="6">
    <source>
        <dbReference type="ARBA" id="ARBA00022532"/>
    </source>
</evidence>
<comment type="catalytic activity">
    <reaction evidence="10 11">
        <text>N(6)-[(R)-dihydrolipoyl]-L-lysyl-[protein] + succinyl-CoA = N(6)-[(R)-S(8)-succinyldihydrolipoyl]-L-lysyl-[protein] + CoA</text>
        <dbReference type="Rhea" id="RHEA:15213"/>
        <dbReference type="Rhea" id="RHEA-COMP:10475"/>
        <dbReference type="Rhea" id="RHEA-COMP:20092"/>
        <dbReference type="ChEBI" id="CHEBI:57287"/>
        <dbReference type="ChEBI" id="CHEBI:57292"/>
        <dbReference type="ChEBI" id="CHEBI:83100"/>
        <dbReference type="ChEBI" id="CHEBI:83120"/>
        <dbReference type="EC" id="2.3.1.61"/>
    </reaction>
</comment>
<evidence type="ECO:0000256" key="3">
    <source>
        <dbReference type="ARBA" id="ARBA00007317"/>
    </source>
</evidence>
<dbReference type="CDD" id="cd06849">
    <property type="entry name" value="lipoyl_domain"/>
    <property type="match status" value="1"/>
</dbReference>
<dbReference type="InterPro" id="IPR004167">
    <property type="entry name" value="PSBD"/>
</dbReference>
<evidence type="ECO:0000313" key="16">
    <source>
        <dbReference type="Proteomes" id="UP000092967"/>
    </source>
</evidence>
<dbReference type="Proteomes" id="UP000092967">
    <property type="component" value="Chromosome"/>
</dbReference>
<dbReference type="SUPFAM" id="SSF51230">
    <property type="entry name" value="Single hybrid motif"/>
    <property type="match status" value="1"/>
</dbReference>
<gene>
    <name evidence="15" type="ORF">AXE80_01945</name>
</gene>
<dbReference type="PROSITE" id="PS50968">
    <property type="entry name" value="BIOTINYL_LIPOYL"/>
    <property type="match status" value="1"/>
</dbReference>
<dbReference type="InterPro" id="IPR050537">
    <property type="entry name" value="2-oxoacid_dehydrogenase"/>
</dbReference>
<evidence type="ECO:0000259" key="14">
    <source>
        <dbReference type="PROSITE" id="PS51826"/>
    </source>
</evidence>
<dbReference type="InterPro" id="IPR011053">
    <property type="entry name" value="Single_hybrid_motif"/>
</dbReference>
<dbReference type="NCBIfam" id="NF004309">
    <property type="entry name" value="PRK05704.1"/>
    <property type="match status" value="1"/>
</dbReference>
<dbReference type="SUPFAM" id="SSF47005">
    <property type="entry name" value="Peripheral subunit-binding domain of 2-oxo acid dehydrogenase complex"/>
    <property type="match status" value="1"/>
</dbReference>
<keyword evidence="16" id="KW-1185">Reference proteome</keyword>
<dbReference type="EMBL" id="CP014224">
    <property type="protein sequence ID" value="ANW95126.1"/>
    <property type="molecule type" value="Genomic_DNA"/>
</dbReference>
<dbReference type="EC" id="2.3.1.61" evidence="4 11"/>
<reference evidence="15 16" key="1">
    <citation type="submission" date="2016-02" db="EMBL/GenBank/DDBJ databases">
        <authorList>
            <person name="Wen L."/>
            <person name="He K."/>
            <person name="Yang H."/>
        </authorList>
    </citation>
    <scope>NUCLEOTIDE SEQUENCE [LARGE SCALE GENOMIC DNA]</scope>
    <source>
        <strain evidence="15 16">CZ1127</strain>
    </source>
</reference>
<dbReference type="InterPro" id="IPR000089">
    <property type="entry name" value="Biotin_lipoyl"/>
</dbReference>
<comment type="similarity">
    <text evidence="3 11">Belongs to the 2-oxoacid dehydrogenase family.</text>
</comment>
<comment type="pathway">
    <text evidence="2 11">Amino-acid degradation; L-lysine degradation via saccharopine pathway; glutaryl-CoA from L-lysine: step 6/6.</text>
</comment>
<dbReference type="GO" id="GO:0004149">
    <property type="term" value="F:dihydrolipoyllysine-residue succinyltransferase activity"/>
    <property type="evidence" value="ECO:0007669"/>
    <property type="project" value="UniProtKB-UniRule"/>
</dbReference>
<dbReference type="PANTHER" id="PTHR43416:SF5">
    <property type="entry name" value="DIHYDROLIPOYLLYSINE-RESIDUE SUCCINYLTRANSFERASE COMPONENT OF 2-OXOGLUTARATE DEHYDROGENASE COMPLEX, MITOCHONDRIAL"/>
    <property type="match status" value="1"/>
</dbReference>
<proteinExistence type="inferred from homology"/>
<keyword evidence="9 11" id="KW-0012">Acyltransferase</keyword>
<sequence length="407" mass="43575">MVLEMKVPSPGESITEVEIATWLVEDGDYVEKDQPIAEVDSDKATLELPAEESGIITLKAEEGDAVAVGAVVCLIDMDAARPDGSAAPEKKEAAPAKEEAAPVKEAPAAPKAENATYATGSASPAAKKILDEKGIDAGAIQGTGKDGRVTKEDAINAVPAMGTATGSRASESKKMSMLRRKVAQRLVSVKNETAMLTTFNEVNMQPVFDLRNQYKEEFKAKHGVGLGFMSFFTLAVTRALELYPDVNSMIDGDYQIKNDFADISIAVSGPKGLMVPVIRNAENLSFRGVEAEVKRLALRARDGQITVDEMTGGTFTITNGGVFGSMLSTPIINPPQSAILGMHNIVERPMAVNGQVVIQPIMYVALSYDHRIVDGRESVGFLVAIKEAIENPIELLMNNNPKKALEL</sequence>
<dbReference type="InterPro" id="IPR023213">
    <property type="entry name" value="CAT-like_dom_sf"/>
</dbReference>
<feature type="domain" description="Peripheral subunit-binding (PSBD)" evidence="14">
    <location>
        <begin position="121"/>
        <end position="158"/>
    </location>
</feature>
<evidence type="ECO:0000256" key="5">
    <source>
        <dbReference type="ARBA" id="ARBA00019511"/>
    </source>
</evidence>
<dbReference type="Gene3D" id="2.40.50.100">
    <property type="match status" value="1"/>
</dbReference>
<keyword evidence="8 11" id="KW-0450">Lipoyl</keyword>
<dbReference type="Pfam" id="PF00198">
    <property type="entry name" value="2-oxoacid_dh"/>
    <property type="match status" value="1"/>
</dbReference>
<name>A0A1B1Y2X8_9FLAO</name>
<feature type="compositionally biased region" description="Low complexity" evidence="12">
    <location>
        <begin position="103"/>
        <end position="113"/>
    </location>
</feature>
<evidence type="ECO:0000256" key="12">
    <source>
        <dbReference type="SAM" id="MobiDB-lite"/>
    </source>
</evidence>
<dbReference type="SUPFAM" id="SSF52777">
    <property type="entry name" value="CoA-dependent acyltransferases"/>
    <property type="match status" value="1"/>
</dbReference>
<dbReference type="PANTHER" id="PTHR43416">
    <property type="entry name" value="DIHYDROLIPOYLLYSINE-RESIDUE SUCCINYLTRANSFERASE COMPONENT OF 2-OXOGLUTARATE DEHYDROGENASE COMPLEX, MITOCHONDRIAL-RELATED"/>
    <property type="match status" value="1"/>
</dbReference>
<keyword evidence="7 11" id="KW-0808">Transferase</keyword>
<evidence type="ECO:0000256" key="8">
    <source>
        <dbReference type="ARBA" id="ARBA00022823"/>
    </source>
</evidence>
<dbReference type="PROSITE" id="PS51826">
    <property type="entry name" value="PSBD"/>
    <property type="match status" value="1"/>
</dbReference>
<dbReference type="Gene3D" id="4.10.320.10">
    <property type="entry name" value="E3-binding domain"/>
    <property type="match status" value="1"/>
</dbReference>
<organism evidence="15 16">
    <name type="scientific">Wenyingzhuangia fucanilytica</name>
    <dbReference type="NCBI Taxonomy" id="1790137"/>
    <lineage>
        <taxon>Bacteria</taxon>
        <taxon>Pseudomonadati</taxon>
        <taxon>Bacteroidota</taxon>
        <taxon>Flavobacteriia</taxon>
        <taxon>Flavobacteriales</taxon>
        <taxon>Flavobacteriaceae</taxon>
        <taxon>Wenyingzhuangia</taxon>
    </lineage>
</organism>
<dbReference type="InterPro" id="IPR036625">
    <property type="entry name" value="E3-bd_dom_sf"/>
</dbReference>
<dbReference type="Pfam" id="PF00364">
    <property type="entry name" value="Biotin_lipoyl"/>
    <property type="match status" value="1"/>
</dbReference>
<dbReference type="Pfam" id="PF02817">
    <property type="entry name" value="E3_binding"/>
    <property type="match status" value="1"/>
</dbReference>
<accession>A0A1B1Y2X8</accession>
<dbReference type="STRING" id="1790137.AXE80_01945"/>
<comment type="function">
    <text evidence="1 11">E2 component of the 2-oxoglutarate dehydrogenase (OGDH) complex which catalyzes the second step in the conversion of 2-oxoglutarate to succinyl-CoA and CO(2).</text>
</comment>
<evidence type="ECO:0000313" key="15">
    <source>
        <dbReference type="EMBL" id="ANW95126.1"/>
    </source>
</evidence>
<dbReference type="InterPro" id="IPR001078">
    <property type="entry name" value="2-oxoacid_DH_actylTfrase"/>
</dbReference>
<dbReference type="GO" id="GO:0033512">
    <property type="term" value="P:L-lysine catabolic process to acetyl-CoA via saccharopine"/>
    <property type="evidence" value="ECO:0007669"/>
    <property type="project" value="UniProtKB-UniRule"/>
</dbReference>
<evidence type="ECO:0000256" key="1">
    <source>
        <dbReference type="ARBA" id="ARBA00004052"/>
    </source>
</evidence>
<dbReference type="InterPro" id="IPR006255">
    <property type="entry name" value="SucB"/>
</dbReference>
<feature type="region of interest" description="Disordered" evidence="12">
    <location>
        <begin position="81"/>
        <end position="123"/>
    </location>
</feature>
<dbReference type="RefSeq" id="WP_068824230.1">
    <property type="nucleotide sequence ID" value="NZ_CP014224.1"/>
</dbReference>
<evidence type="ECO:0000256" key="7">
    <source>
        <dbReference type="ARBA" id="ARBA00022679"/>
    </source>
</evidence>
<protein>
    <recommendedName>
        <fullName evidence="5 11">Dihydrolipoyllysine-residue succinyltransferase component of 2-oxoglutarate dehydrogenase complex</fullName>
        <ecNumber evidence="4 11">2.3.1.61</ecNumber>
    </recommendedName>
    <alternativeName>
        <fullName evidence="11">2-oxoglutarate dehydrogenase complex component E2</fullName>
    </alternativeName>
</protein>
<evidence type="ECO:0000256" key="4">
    <source>
        <dbReference type="ARBA" id="ARBA00012945"/>
    </source>
</evidence>
<evidence type="ECO:0000259" key="13">
    <source>
        <dbReference type="PROSITE" id="PS50968"/>
    </source>
</evidence>
<dbReference type="NCBIfam" id="TIGR01347">
    <property type="entry name" value="sucB"/>
    <property type="match status" value="1"/>
</dbReference>
<evidence type="ECO:0000256" key="2">
    <source>
        <dbReference type="ARBA" id="ARBA00005145"/>
    </source>
</evidence>